<dbReference type="OrthoDB" id="9771073at2"/>
<evidence type="ECO:0000256" key="1">
    <source>
        <dbReference type="ARBA" id="ARBA00007637"/>
    </source>
</evidence>
<organism evidence="3 4">
    <name type="scientific">Psychrobacillus lasiicapitis</name>
    <dbReference type="NCBI Taxonomy" id="1636719"/>
    <lineage>
        <taxon>Bacteria</taxon>
        <taxon>Bacillati</taxon>
        <taxon>Bacillota</taxon>
        <taxon>Bacilli</taxon>
        <taxon>Bacillales</taxon>
        <taxon>Bacillaceae</taxon>
        <taxon>Psychrobacillus</taxon>
    </lineage>
</organism>
<dbReference type="AlphaFoldDB" id="A0A544SZY3"/>
<feature type="domain" description="NAD-dependent epimerase/dehydratase" evidence="2">
    <location>
        <begin position="14"/>
        <end position="240"/>
    </location>
</feature>
<dbReference type="Pfam" id="PF01370">
    <property type="entry name" value="Epimerase"/>
    <property type="match status" value="1"/>
</dbReference>
<dbReference type="EMBL" id="VDGH01000010">
    <property type="protein sequence ID" value="TQR10772.1"/>
    <property type="molecule type" value="Genomic_DNA"/>
</dbReference>
<proteinExistence type="inferred from homology"/>
<comment type="similarity">
    <text evidence="1">Belongs to the NAD(P)-dependent epimerase/dehydratase family.</text>
</comment>
<evidence type="ECO:0000313" key="3">
    <source>
        <dbReference type="EMBL" id="TQR10772.1"/>
    </source>
</evidence>
<evidence type="ECO:0000313" key="4">
    <source>
        <dbReference type="Proteomes" id="UP000317316"/>
    </source>
</evidence>
<accession>A0A544SZY3</accession>
<dbReference type="Gene3D" id="3.40.50.720">
    <property type="entry name" value="NAD(P)-binding Rossmann-like Domain"/>
    <property type="match status" value="1"/>
</dbReference>
<name>A0A544SZY3_9BACI</name>
<dbReference type="PANTHER" id="PTHR43000">
    <property type="entry name" value="DTDP-D-GLUCOSE 4,6-DEHYDRATASE-RELATED"/>
    <property type="match status" value="1"/>
</dbReference>
<dbReference type="InterPro" id="IPR001509">
    <property type="entry name" value="Epimerase_deHydtase"/>
</dbReference>
<evidence type="ECO:0000259" key="2">
    <source>
        <dbReference type="Pfam" id="PF01370"/>
    </source>
</evidence>
<reference evidence="3 4" key="1">
    <citation type="submission" date="2019-05" db="EMBL/GenBank/DDBJ databases">
        <title>Psychrobacillus vulpis sp. nov., a new species isolated from feces of a red fox that inhabits in The Tablas de Daimiel Natural Park, Albacete, Spain.</title>
        <authorList>
            <person name="Rodriguez M."/>
            <person name="Reina J.C."/>
            <person name="Bejar V."/>
            <person name="Llamas I."/>
        </authorList>
    </citation>
    <scope>NUCLEOTIDE SEQUENCE [LARGE SCALE GENOMIC DNA]</scope>
    <source>
        <strain evidence="3 4">NEAU-3TGS17</strain>
    </source>
</reference>
<protein>
    <submittedName>
        <fullName evidence="3">NAD-dependent epimerase/dehydratase family protein</fullName>
    </submittedName>
</protein>
<gene>
    <name evidence="3" type="ORF">FG382_17085</name>
</gene>
<keyword evidence="4" id="KW-1185">Reference proteome</keyword>
<dbReference type="InterPro" id="IPR036291">
    <property type="entry name" value="NAD(P)-bd_dom_sf"/>
</dbReference>
<dbReference type="Proteomes" id="UP000317316">
    <property type="component" value="Unassembled WGS sequence"/>
</dbReference>
<dbReference type="SUPFAM" id="SSF51735">
    <property type="entry name" value="NAD(P)-binding Rossmann-fold domains"/>
    <property type="match status" value="1"/>
</dbReference>
<comment type="caution">
    <text evidence="3">The sequence shown here is derived from an EMBL/GenBank/DDBJ whole genome shotgun (WGS) entry which is preliminary data.</text>
</comment>
<sequence>MKLLSSIGGYTLKVLVTGAAGFIGSHVVQVLLEQQFTVVAVDNLSTGKRDRIPTGVKFYEMDVTNNDVGNIFTNEQPDYVIHLAHQIAVCDSKLKPMKDEHASLLGTLNILRLSNEYKVKKCIFASSAAVYGNSSILPSKEDSKLAPRSFLTLCKLSAENYVQLYKKLFGLNSCILRFSNVFGPTQTNGVIISFLNCLLDGESPVIFNDGHQTRDFIYVKDAAAACIQALISESTGVFNISTSTEISIQQVFEELTRITGIQTNPVYETLREEEINRSVLSNEKAMSTFNWNPVYSLASGLEETVRETELTRMGGLFGARSDKII</sequence>